<protein>
    <submittedName>
        <fullName evidence="2">DUF1330 domain-containing protein</fullName>
    </submittedName>
</protein>
<dbReference type="PANTHER" id="PTHR41521:SF4">
    <property type="entry name" value="BLR0684 PROTEIN"/>
    <property type="match status" value="1"/>
</dbReference>
<evidence type="ECO:0000259" key="1">
    <source>
        <dbReference type="Pfam" id="PF07045"/>
    </source>
</evidence>
<evidence type="ECO:0000313" key="3">
    <source>
        <dbReference type="Proteomes" id="UP000599523"/>
    </source>
</evidence>
<dbReference type="InterPro" id="IPR010753">
    <property type="entry name" value="DUF1330"/>
</dbReference>
<dbReference type="AlphaFoldDB" id="A0A972J7H6"/>
<evidence type="ECO:0000313" key="2">
    <source>
        <dbReference type="EMBL" id="NMG01671.1"/>
    </source>
</evidence>
<comment type="caution">
    <text evidence="2">The sequence shown here is derived from an EMBL/GenBank/DDBJ whole genome shotgun (WGS) entry which is preliminary data.</text>
</comment>
<dbReference type="RefSeq" id="WP_168986463.1">
    <property type="nucleotide sequence ID" value="NZ_CAWPHM010000286.1"/>
</dbReference>
<dbReference type="Pfam" id="PF07045">
    <property type="entry name" value="DUF1330"/>
    <property type="match status" value="1"/>
</dbReference>
<reference evidence="2" key="1">
    <citation type="submission" date="2019-12" db="EMBL/GenBank/DDBJ databases">
        <title>Comparative genomics gives insights into the taxonomy of the Azoarcus-Aromatoleum group and reveals separate origins of nif in the plant-associated Azoarcus and non-plant-associated Aromatoleum sub-groups.</title>
        <authorList>
            <person name="Lafos M."/>
            <person name="Maluk M."/>
            <person name="Batista M."/>
            <person name="Junghare M."/>
            <person name="Carmona M."/>
            <person name="Faoro H."/>
            <person name="Cruz L.M."/>
            <person name="Battistoni F."/>
            <person name="De Souza E."/>
            <person name="Pedrosa F."/>
            <person name="Chen W.-M."/>
            <person name="Poole P.S."/>
            <person name="Dixon R.A."/>
            <person name="James E.K."/>
        </authorList>
    </citation>
    <scope>NUCLEOTIDE SEQUENCE</scope>
    <source>
        <strain evidence="2">NSC3</strain>
    </source>
</reference>
<dbReference type="PANTHER" id="PTHR41521">
    <property type="match status" value="1"/>
</dbReference>
<dbReference type="InterPro" id="IPR011008">
    <property type="entry name" value="Dimeric_a/b-barrel"/>
</dbReference>
<dbReference type="SUPFAM" id="SSF54909">
    <property type="entry name" value="Dimeric alpha+beta barrel"/>
    <property type="match status" value="1"/>
</dbReference>
<keyword evidence="3" id="KW-1185">Reference proteome</keyword>
<dbReference type="EMBL" id="WTVM01000005">
    <property type="protein sequence ID" value="NMG01671.1"/>
    <property type="molecule type" value="Genomic_DNA"/>
</dbReference>
<name>A0A972J7H6_9RHOO</name>
<accession>A0A972J7H6</accession>
<organism evidence="2 3">
    <name type="scientific">Azoarcus taiwanensis</name>
    <dbReference type="NCBI Taxonomy" id="666964"/>
    <lineage>
        <taxon>Bacteria</taxon>
        <taxon>Pseudomonadati</taxon>
        <taxon>Pseudomonadota</taxon>
        <taxon>Betaproteobacteria</taxon>
        <taxon>Rhodocyclales</taxon>
        <taxon>Zoogloeaceae</taxon>
        <taxon>Azoarcus</taxon>
    </lineage>
</organism>
<gene>
    <name evidence="2" type="ORF">GPA21_01600</name>
</gene>
<dbReference type="Proteomes" id="UP000599523">
    <property type="component" value="Unassembled WGS sequence"/>
</dbReference>
<proteinExistence type="predicted"/>
<dbReference type="Gene3D" id="3.30.70.100">
    <property type="match status" value="1"/>
</dbReference>
<sequence>MANGWLVGQIKVKSADSFAQYRERVPATIAPFGGEIVFRGQAGRVLAGACDMPDIVVLRFPDLQALEAWYASAAYQSLIPLREAAFDCVLMAYEG</sequence>
<feature type="domain" description="DUF1330" evidence="1">
    <location>
        <begin position="4"/>
        <end position="95"/>
    </location>
</feature>